<reference evidence="4" key="1">
    <citation type="journal article" date="2022" name="Int. J. Mol. Sci.">
        <title>Draft Genome of Tanacetum Coccineum: Genomic Comparison of Closely Related Tanacetum-Family Plants.</title>
        <authorList>
            <person name="Yamashiro T."/>
            <person name="Shiraishi A."/>
            <person name="Nakayama K."/>
            <person name="Satake H."/>
        </authorList>
    </citation>
    <scope>NUCLEOTIDE SEQUENCE</scope>
</reference>
<gene>
    <name evidence="4" type="ORF">Tco_0800247</name>
</gene>
<keyword evidence="1" id="KW-0175">Coiled coil</keyword>
<feature type="domain" description="Transposase-associated" evidence="3">
    <location>
        <begin position="39"/>
        <end position="85"/>
    </location>
</feature>
<feature type="compositionally biased region" description="Acidic residues" evidence="2">
    <location>
        <begin position="631"/>
        <end position="650"/>
    </location>
</feature>
<keyword evidence="5" id="KW-1185">Reference proteome</keyword>
<evidence type="ECO:0000313" key="5">
    <source>
        <dbReference type="Proteomes" id="UP001151760"/>
    </source>
</evidence>
<evidence type="ECO:0000313" key="4">
    <source>
        <dbReference type="EMBL" id="GJS93279.1"/>
    </source>
</evidence>
<evidence type="ECO:0000256" key="1">
    <source>
        <dbReference type="SAM" id="Coils"/>
    </source>
</evidence>
<sequence>MDVAEYQMPLLREIMIRLKTKCNKLADTFIDGLVMTIDKSWTTISNRNSEEFLDGLFAFIKHCKPLLHPITQKIHCPCSRCCNRDDNRVTLEILEMACVFPRSHGGDAGGSPPRRPNRPVPAQCESSNLRIETGNASLRRAFRQNGQRPLTIGFDYGDLGTFHPTGDYSSMLNSLMGETVKYLPLACEWEEIPEAYKAHIFPTLESYFDLASWYNNQDKVVMGNNVYTVGDRVKLGLQLKLRILWRKNKQRIKADHFTRYGSAEEARNHLPPNKVWGDRTEDEWNNLVDWWSHPDRVARSLQNAANRAKNTILTHQGKKSFAQGRNEYKVQKGHYEDLNETWRKTHSRPETGEFKTEKNRKRYLDMKSMQDQVRAGVIPYKTDQYILDEVVLSTNRQNMSGKGRKLPGGGSTSRRRGPQAFPDAISRDELDRILRQKDQEADLLRKQTAEAQQRAYFAALKADAAYQNSETMYGAIDEYFSNYAPNPTRPFMPPAFARPTMPQLSHEWAHLLNPPFPYNQPLRPSYAGQSQYTGPPGYTGTPRYTAPLQPLQPPYVGQFPFTPVNNNTFNIFYHLVMNSNLASASYSQPELPRFITNPHNNDTRSVDELARDKAGEDNDVREDNQQSGGDYSEDEEGDNEEVQDESEESD</sequence>
<dbReference type="EMBL" id="BQNB010011646">
    <property type="protein sequence ID" value="GJS93279.1"/>
    <property type="molecule type" value="Genomic_DNA"/>
</dbReference>
<organism evidence="4 5">
    <name type="scientific">Tanacetum coccineum</name>
    <dbReference type="NCBI Taxonomy" id="301880"/>
    <lineage>
        <taxon>Eukaryota</taxon>
        <taxon>Viridiplantae</taxon>
        <taxon>Streptophyta</taxon>
        <taxon>Embryophyta</taxon>
        <taxon>Tracheophyta</taxon>
        <taxon>Spermatophyta</taxon>
        <taxon>Magnoliopsida</taxon>
        <taxon>eudicotyledons</taxon>
        <taxon>Gunneridae</taxon>
        <taxon>Pentapetalae</taxon>
        <taxon>asterids</taxon>
        <taxon>campanulids</taxon>
        <taxon>Asterales</taxon>
        <taxon>Asteraceae</taxon>
        <taxon>Asteroideae</taxon>
        <taxon>Anthemideae</taxon>
        <taxon>Anthemidinae</taxon>
        <taxon>Tanacetum</taxon>
    </lineage>
</organism>
<feature type="region of interest" description="Disordered" evidence="2">
    <location>
        <begin position="397"/>
        <end position="427"/>
    </location>
</feature>
<feature type="region of interest" description="Disordered" evidence="2">
    <location>
        <begin position="524"/>
        <end position="546"/>
    </location>
</feature>
<evidence type="ECO:0000256" key="2">
    <source>
        <dbReference type="SAM" id="MobiDB-lite"/>
    </source>
</evidence>
<evidence type="ECO:0000259" key="3">
    <source>
        <dbReference type="Pfam" id="PF13963"/>
    </source>
</evidence>
<name>A0ABQ4ZSM8_9ASTR</name>
<reference evidence="4" key="2">
    <citation type="submission" date="2022-01" db="EMBL/GenBank/DDBJ databases">
        <authorList>
            <person name="Yamashiro T."/>
            <person name="Shiraishi A."/>
            <person name="Satake H."/>
            <person name="Nakayama K."/>
        </authorList>
    </citation>
    <scope>NUCLEOTIDE SEQUENCE</scope>
</reference>
<dbReference type="Pfam" id="PF03004">
    <property type="entry name" value="Transposase_24"/>
    <property type="match status" value="1"/>
</dbReference>
<dbReference type="InterPro" id="IPR029480">
    <property type="entry name" value="Transpos_assoc"/>
</dbReference>
<feature type="region of interest" description="Disordered" evidence="2">
    <location>
        <begin position="593"/>
        <end position="650"/>
    </location>
</feature>
<accession>A0ABQ4ZSM8</accession>
<proteinExistence type="predicted"/>
<dbReference type="Pfam" id="PF13963">
    <property type="entry name" value="Transpos_assoc"/>
    <property type="match status" value="1"/>
</dbReference>
<protein>
    <submittedName>
        <fullName evidence="4">Acidic leucine-rich nuclear phosphoprotein 32 family member A</fullName>
    </submittedName>
</protein>
<dbReference type="InterPro" id="IPR004252">
    <property type="entry name" value="Probable_transposase_24"/>
</dbReference>
<comment type="caution">
    <text evidence="4">The sequence shown here is derived from an EMBL/GenBank/DDBJ whole genome shotgun (WGS) entry which is preliminary data.</text>
</comment>
<feature type="compositionally biased region" description="Basic and acidic residues" evidence="2">
    <location>
        <begin position="601"/>
        <end position="624"/>
    </location>
</feature>
<feature type="coiled-coil region" evidence="1">
    <location>
        <begin position="427"/>
        <end position="454"/>
    </location>
</feature>
<dbReference type="Proteomes" id="UP001151760">
    <property type="component" value="Unassembled WGS sequence"/>
</dbReference>